<organism evidence="2 3">
    <name type="scientific">Microcystis aeruginosa Ma_MB_S_20031200_S102</name>
    <dbReference type="NCBI Taxonomy" id="2486254"/>
    <lineage>
        <taxon>Bacteria</taxon>
        <taxon>Bacillati</taxon>
        <taxon>Cyanobacteriota</taxon>
        <taxon>Cyanophyceae</taxon>
        <taxon>Oscillatoriophycideae</taxon>
        <taxon>Chroococcales</taxon>
        <taxon>Microcystaceae</taxon>
        <taxon>Microcystis</taxon>
    </lineage>
</organism>
<proteinExistence type="predicted"/>
<gene>
    <name evidence="2" type="ORF">EWV92_19160</name>
</gene>
<dbReference type="InterPro" id="IPR042095">
    <property type="entry name" value="SUMF_sf"/>
</dbReference>
<evidence type="ECO:0000259" key="1">
    <source>
        <dbReference type="Pfam" id="PF03781"/>
    </source>
</evidence>
<feature type="non-terminal residue" evidence="2">
    <location>
        <position position="1"/>
    </location>
</feature>
<dbReference type="Pfam" id="PF03781">
    <property type="entry name" value="FGE-sulfatase"/>
    <property type="match status" value="1"/>
</dbReference>
<dbReference type="GO" id="GO:0016301">
    <property type="term" value="F:kinase activity"/>
    <property type="evidence" value="ECO:0007669"/>
    <property type="project" value="UniProtKB-KW"/>
</dbReference>
<comment type="caution">
    <text evidence="2">The sequence shown here is derived from an EMBL/GenBank/DDBJ whole genome shotgun (WGS) entry which is preliminary data.</text>
</comment>
<sequence>NVWEWCEDNWHSTYENAPKDGSAWLTNDDDYQILRGGSWYFNPYYCRSAYRLNCNRRVNFNFKYGFRVVCGAGRTL</sequence>
<dbReference type="InterPro" id="IPR005532">
    <property type="entry name" value="SUMF_dom"/>
</dbReference>
<accession>A0A552EC60</accession>
<protein>
    <submittedName>
        <fullName evidence="2">Serine/threonine-protein kinase pkn1</fullName>
    </submittedName>
</protein>
<dbReference type="InterPro" id="IPR051043">
    <property type="entry name" value="Sulfatase_Mod_Factor_Kinase"/>
</dbReference>
<dbReference type="EMBL" id="SFBI01000174">
    <property type="protein sequence ID" value="TRU32109.1"/>
    <property type="molecule type" value="Genomic_DNA"/>
</dbReference>
<evidence type="ECO:0000313" key="3">
    <source>
        <dbReference type="Proteomes" id="UP000317708"/>
    </source>
</evidence>
<evidence type="ECO:0000313" key="2">
    <source>
        <dbReference type="EMBL" id="TRU32109.1"/>
    </source>
</evidence>
<dbReference type="PANTHER" id="PTHR23150">
    <property type="entry name" value="SULFATASE MODIFYING FACTOR 1, 2"/>
    <property type="match status" value="1"/>
</dbReference>
<dbReference type="GO" id="GO:0120147">
    <property type="term" value="F:formylglycine-generating oxidase activity"/>
    <property type="evidence" value="ECO:0007669"/>
    <property type="project" value="TreeGrafter"/>
</dbReference>
<dbReference type="Gene3D" id="3.90.1580.10">
    <property type="entry name" value="paralog of FGE (formylglycine-generating enzyme)"/>
    <property type="match status" value="1"/>
</dbReference>
<keyword evidence="2" id="KW-0808">Transferase</keyword>
<reference evidence="2 3" key="1">
    <citation type="submission" date="2019-01" db="EMBL/GenBank/DDBJ databases">
        <title>Coherence of Microcystis species and biogeography revealed through population genomics.</title>
        <authorList>
            <person name="Perez-Carrascal O.M."/>
            <person name="Terrat Y."/>
            <person name="Giani A."/>
            <person name="Fortin N."/>
            <person name="Tromas N."/>
            <person name="Shapiro B.J."/>
        </authorList>
    </citation>
    <scope>NUCLEOTIDE SEQUENCE [LARGE SCALE GENOMIC DNA]</scope>
    <source>
        <strain evidence="2">Ma_MB_S_20031200_S102</strain>
    </source>
</reference>
<keyword evidence="2" id="KW-0418">Kinase</keyword>
<dbReference type="InterPro" id="IPR016187">
    <property type="entry name" value="CTDL_fold"/>
</dbReference>
<dbReference type="SUPFAM" id="SSF56436">
    <property type="entry name" value="C-type lectin-like"/>
    <property type="match status" value="1"/>
</dbReference>
<dbReference type="PANTHER" id="PTHR23150:SF19">
    <property type="entry name" value="FORMYLGLYCINE-GENERATING ENZYME"/>
    <property type="match status" value="1"/>
</dbReference>
<dbReference type="Proteomes" id="UP000317708">
    <property type="component" value="Unassembled WGS sequence"/>
</dbReference>
<name>A0A552EC60_MICAE</name>
<dbReference type="AlphaFoldDB" id="A0A552EC60"/>
<feature type="domain" description="Sulfatase-modifying factor enzyme-like" evidence="1">
    <location>
        <begin position="1"/>
        <end position="69"/>
    </location>
</feature>